<evidence type="ECO:0000313" key="2">
    <source>
        <dbReference type="Proteomes" id="UP000321947"/>
    </source>
</evidence>
<accession>A0A5D3D7V3</accession>
<organism evidence="1 2">
    <name type="scientific">Cucumis melo var. makuwa</name>
    <name type="common">Oriental melon</name>
    <dbReference type="NCBI Taxonomy" id="1194695"/>
    <lineage>
        <taxon>Eukaryota</taxon>
        <taxon>Viridiplantae</taxon>
        <taxon>Streptophyta</taxon>
        <taxon>Embryophyta</taxon>
        <taxon>Tracheophyta</taxon>
        <taxon>Spermatophyta</taxon>
        <taxon>Magnoliopsida</taxon>
        <taxon>eudicotyledons</taxon>
        <taxon>Gunneridae</taxon>
        <taxon>Pentapetalae</taxon>
        <taxon>rosids</taxon>
        <taxon>fabids</taxon>
        <taxon>Cucurbitales</taxon>
        <taxon>Cucurbitaceae</taxon>
        <taxon>Benincaseae</taxon>
        <taxon>Cucumis</taxon>
    </lineage>
</organism>
<evidence type="ECO:0000313" key="1">
    <source>
        <dbReference type="EMBL" id="TYK19583.1"/>
    </source>
</evidence>
<protein>
    <recommendedName>
        <fullName evidence="3">Senescence-specific cysteine protease sag39</fullName>
    </recommendedName>
</protein>
<reference evidence="1 2" key="1">
    <citation type="submission" date="2019-08" db="EMBL/GenBank/DDBJ databases">
        <title>Draft genome sequences of two oriental melons (Cucumis melo L. var makuwa).</title>
        <authorList>
            <person name="Kwon S.-Y."/>
        </authorList>
    </citation>
    <scope>NUCLEOTIDE SEQUENCE [LARGE SCALE GENOMIC DNA]</scope>
    <source>
        <strain evidence="2">cv. Chang Bougi</strain>
        <tissue evidence="1">Leaf</tissue>
    </source>
</reference>
<comment type="caution">
    <text evidence="1">The sequence shown here is derived from an EMBL/GenBank/DDBJ whole genome shotgun (WGS) entry which is preliminary data.</text>
</comment>
<proteinExistence type="predicted"/>
<evidence type="ECO:0008006" key="3">
    <source>
        <dbReference type="Google" id="ProtNLM"/>
    </source>
</evidence>
<name>A0A5D3D7V3_CUCMM</name>
<dbReference type="EMBL" id="SSTD01006850">
    <property type="protein sequence ID" value="TYK19583.1"/>
    <property type="molecule type" value="Genomic_DNA"/>
</dbReference>
<sequence length="85" mass="9581">MRAMANQALVGGAISVSRVKILKPKTFYGARDVKALENYIFDLKQYFKAINIVTEEAKVTLATMHQIHGNEEAKHRYRGSQSDIV</sequence>
<dbReference type="AlphaFoldDB" id="A0A5D3D7V3"/>
<gene>
    <name evidence="1" type="ORF">E5676_scaffold1274G00130</name>
</gene>
<dbReference type="Proteomes" id="UP000321947">
    <property type="component" value="Unassembled WGS sequence"/>
</dbReference>